<dbReference type="Proteomes" id="UP000618931">
    <property type="component" value="Unassembled WGS sequence"/>
</dbReference>
<comment type="caution">
    <text evidence="1">The sequence shown here is derived from an EMBL/GenBank/DDBJ whole genome shotgun (WGS) entry which is preliminary data.</text>
</comment>
<proteinExistence type="predicted"/>
<keyword evidence="2" id="KW-1185">Reference proteome</keyword>
<accession>A0ABS0I2K5</accession>
<name>A0ABS0I2K5_9BACT</name>
<gene>
    <name evidence="1" type="ORF">I2H31_08480</name>
</gene>
<evidence type="ECO:0000313" key="2">
    <source>
        <dbReference type="Proteomes" id="UP000618931"/>
    </source>
</evidence>
<evidence type="ECO:0000313" key="1">
    <source>
        <dbReference type="EMBL" id="MBF9221137.1"/>
    </source>
</evidence>
<dbReference type="RefSeq" id="WP_196292595.1">
    <property type="nucleotide sequence ID" value="NZ_JADQDM010000003.1"/>
</dbReference>
<reference evidence="1 2" key="1">
    <citation type="submission" date="2020-11" db="EMBL/GenBank/DDBJ databases">
        <authorList>
            <person name="Kim M.K."/>
        </authorList>
    </citation>
    <scope>NUCLEOTIDE SEQUENCE [LARGE SCALE GENOMIC DNA]</scope>
    <source>
        <strain evidence="1 2">BT662</strain>
    </source>
</reference>
<protein>
    <submittedName>
        <fullName evidence="1">Uncharacterized protein</fullName>
    </submittedName>
</protein>
<sequence>MRIPAFYSPLRGIALDDVWHDNDECTVARSVAPADRRPGKGPSGKRCPYCALLDRAGATFQRPPRQPR</sequence>
<dbReference type="EMBL" id="JADQDM010000003">
    <property type="protein sequence ID" value="MBF9221137.1"/>
    <property type="molecule type" value="Genomic_DNA"/>
</dbReference>
<organism evidence="1 2">
    <name type="scientific">Hymenobacter ruricola</name>
    <dbReference type="NCBI Taxonomy" id="2791023"/>
    <lineage>
        <taxon>Bacteria</taxon>
        <taxon>Pseudomonadati</taxon>
        <taxon>Bacteroidota</taxon>
        <taxon>Cytophagia</taxon>
        <taxon>Cytophagales</taxon>
        <taxon>Hymenobacteraceae</taxon>
        <taxon>Hymenobacter</taxon>
    </lineage>
</organism>